<organism evidence="1 2">
    <name type="scientific">Thermoanaerobacter wiegelii Rt8.B1</name>
    <dbReference type="NCBI Taxonomy" id="697303"/>
    <lineage>
        <taxon>Bacteria</taxon>
        <taxon>Bacillati</taxon>
        <taxon>Bacillota</taxon>
        <taxon>Clostridia</taxon>
        <taxon>Thermoanaerobacterales</taxon>
        <taxon>Thermoanaerobacteraceae</taxon>
        <taxon>Thermoanaerobacter</taxon>
    </lineage>
</organism>
<dbReference type="PANTHER" id="PTHR37523">
    <property type="entry name" value="METALLOPHOSPHOESTERASE"/>
    <property type="match status" value="1"/>
</dbReference>
<evidence type="ECO:0000313" key="1">
    <source>
        <dbReference type="EMBL" id="AEM79257.1"/>
    </source>
</evidence>
<evidence type="ECO:0000313" key="2">
    <source>
        <dbReference type="Proteomes" id="UP000008276"/>
    </source>
</evidence>
<dbReference type="AlphaFoldDB" id="G2MXM7"/>
<dbReference type="STRING" id="697303.Thewi_1873"/>
<gene>
    <name evidence="1" type="ORF">Thewi_1873</name>
</gene>
<protein>
    <submittedName>
        <fullName evidence="1">Ser/Thr protein phosphatase family protein</fullName>
    </submittedName>
</protein>
<name>G2MXM7_9THEO</name>
<dbReference type="eggNOG" id="COG2129">
    <property type="taxonomic scope" value="Bacteria"/>
</dbReference>
<dbReference type="SUPFAM" id="SSF56300">
    <property type="entry name" value="Metallo-dependent phosphatases"/>
    <property type="match status" value="1"/>
</dbReference>
<dbReference type="KEGG" id="twi:Thewi_1873"/>
<dbReference type="InterPro" id="IPR029052">
    <property type="entry name" value="Metallo-depent_PP-like"/>
</dbReference>
<dbReference type="EMBL" id="CP002991">
    <property type="protein sequence ID" value="AEM79257.1"/>
    <property type="molecule type" value="Genomic_DNA"/>
</dbReference>
<keyword evidence="2" id="KW-1185">Reference proteome</keyword>
<dbReference type="HOGENOM" id="CLU_041441_5_0_9"/>
<dbReference type="Proteomes" id="UP000008276">
    <property type="component" value="Chromosome"/>
</dbReference>
<dbReference type="PANTHER" id="PTHR37523:SF1">
    <property type="entry name" value="CALCINEURIN-LIKE PHOSPHOESTERASE DOMAIN-CONTAINING PROTEIN"/>
    <property type="match status" value="1"/>
</dbReference>
<reference evidence="1 2" key="1">
    <citation type="submission" date="2011-08" db="EMBL/GenBank/DDBJ databases">
        <title>Complete sequence of Thermoanaerobacter wiegelii Rt8.B1.</title>
        <authorList>
            <consortium name="US DOE Joint Genome Institute"/>
            <person name="Lucas S."/>
            <person name="Han J."/>
            <person name="Lapidus A."/>
            <person name="Cheng J.-F."/>
            <person name="Goodwin L."/>
            <person name="Pitluck S."/>
            <person name="Peters L."/>
            <person name="Mikhailova N."/>
            <person name="Zeytun A."/>
            <person name="Daligault H."/>
            <person name="Detter J.C."/>
            <person name="Han C."/>
            <person name="Tapia R."/>
            <person name="Land M."/>
            <person name="Hauser L."/>
            <person name="Kyrpides N."/>
            <person name="Ivanova N."/>
            <person name="Pagani I."/>
            <person name="Hemme C."/>
            <person name="Woyke T."/>
        </authorList>
    </citation>
    <scope>NUCLEOTIDE SEQUENCE [LARGE SCALE GENOMIC DNA]</scope>
    <source>
        <strain evidence="1 2">Rt8.B1</strain>
    </source>
</reference>
<dbReference type="RefSeq" id="WP_014063221.1">
    <property type="nucleotide sequence ID" value="NC_015958.1"/>
</dbReference>
<proteinExistence type="predicted"/>
<dbReference type="Gene3D" id="3.60.21.10">
    <property type="match status" value="1"/>
</dbReference>
<sequence>MPFKIFFTTDIHGSERCFRKFINSAKFYDAQVLILGGDITGKVIIPILKNANKMYRAVISNRPREVAEDELNVLIEEIRFNGYYPYITTAEELAEIEADPKGKERLFRLAIKESLEKWIALAEERLKPLNIKVYISPGNDDDFIVDEVLKSSDFIINPEEKVVEIAPGVEMLTFGFANPTPWNSPRELSEEELEERLTVLADKMSYEGISIYNIHVPPFNTPIDQAPKLDFNLKPVVEAGQIVMTGVGSKAVRNLIMKYQPTLGLHGHVHESAGIVRLGKTVCINPGSEYNDGVLRGALITIDEKKKKISYQLTVG</sequence>
<accession>G2MXM7</accession>